<sequence length="383" mass="42310">MRELERKQREQDLNADRAFDLRQLAGSLDGATAAGADAVSGSTGGGSVGPRRGNPTAPTAATGTPSALIAPRIERAVTQLTASAKLLASSSNHSSASTGPDLLQSMTTDLQEVRDCFQAIMVELAQLDNERSTYSYQNELLKDEKTDLEESCNQAQREYQEMSKERNALKRDNDRLAEELRLATGQLLERDALIEQHGLVIVNVENETGTDAHRALVSNQNALLLETVSGSLDARLSQFEKEKTELRAHLEEVQSELQELKRKAAQALECAAESQDARLKQVSKRSREYRLQDQLQDNGNPQTNLYGSESLLIRYRSSTEAEPDLKLERKALLREKCEAEVRVEELESVNQLLLDRLQQLRVSIGEILADRSPPIASPDCTGG</sequence>
<evidence type="ECO:0000256" key="2">
    <source>
        <dbReference type="ARBA" id="ARBA00023054"/>
    </source>
</evidence>
<dbReference type="STRING" id="7167.A0A182FIL3"/>
<comment type="similarity">
    <text evidence="1">Belongs to the LRRFIP family.</text>
</comment>
<feature type="compositionally biased region" description="Low complexity" evidence="4">
    <location>
        <begin position="49"/>
        <end position="67"/>
    </location>
</feature>
<name>A0A182FIL3_ANOAL</name>
<dbReference type="PANTHER" id="PTHR19212">
    <property type="entry name" value="LEUCINE RICH REPEAT IN FLII INTERACTING PROTEIN"/>
    <property type="match status" value="1"/>
</dbReference>
<reference evidence="5" key="2">
    <citation type="submission" date="2022-08" db="UniProtKB">
        <authorList>
            <consortium name="EnsemblMetazoa"/>
        </authorList>
    </citation>
    <scope>IDENTIFICATION</scope>
    <source>
        <strain evidence="5">STECLA/ALBI9_A</strain>
    </source>
</reference>
<dbReference type="GO" id="GO:0006355">
    <property type="term" value="P:regulation of DNA-templated transcription"/>
    <property type="evidence" value="ECO:0007669"/>
    <property type="project" value="InterPro"/>
</dbReference>
<dbReference type="VEuPathDB" id="VectorBase:AALB006358"/>
<proteinExistence type="inferred from homology"/>
<reference evidence="5 6" key="1">
    <citation type="journal article" date="2017" name="G3 (Bethesda)">
        <title>The Physical Genome Mapping of Anopheles albimanus Corrected Scaffold Misassemblies and Identified Interarm Rearrangements in Genus Anopheles.</title>
        <authorList>
            <person name="Artemov G.N."/>
            <person name="Peery A.N."/>
            <person name="Jiang X."/>
            <person name="Tu Z."/>
            <person name="Stegniy V.N."/>
            <person name="Sharakhova M.V."/>
            <person name="Sharakhov I.V."/>
        </authorList>
    </citation>
    <scope>NUCLEOTIDE SEQUENCE [LARGE SCALE GENOMIC DNA]</scope>
    <source>
        <strain evidence="5 6">ALBI9_A</strain>
    </source>
</reference>
<protein>
    <submittedName>
        <fullName evidence="5">Uncharacterized protein</fullName>
    </submittedName>
</protein>
<accession>A0A182FIL3</accession>
<dbReference type="PANTHER" id="PTHR19212:SF0">
    <property type="entry name" value="LD07988P"/>
    <property type="match status" value="1"/>
</dbReference>
<evidence type="ECO:0000313" key="6">
    <source>
        <dbReference type="Proteomes" id="UP000069272"/>
    </source>
</evidence>
<feature type="coiled-coil region" evidence="3">
    <location>
        <begin position="236"/>
        <end position="285"/>
    </location>
</feature>
<dbReference type="GeneID" id="118465838"/>
<dbReference type="AlphaFoldDB" id="A0A182FIL3"/>
<dbReference type="VEuPathDB" id="VectorBase:AALB20_029320"/>
<evidence type="ECO:0000256" key="4">
    <source>
        <dbReference type="SAM" id="MobiDB-lite"/>
    </source>
</evidence>
<organism evidence="5 6">
    <name type="scientific">Anopheles albimanus</name>
    <name type="common">New world malaria mosquito</name>
    <dbReference type="NCBI Taxonomy" id="7167"/>
    <lineage>
        <taxon>Eukaryota</taxon>
        <taxon>Metazoa</taxon>
        <taxon>Ecdysozoa</taxon>
        <taxon>Arthropoda</taxon>
        <taxon>Hexapoda</taxon>
        <taxon>Insecta</taxon>
        <taxon>Pterygota</taxon>
        <taxon>Neoptera</taxon>
        <taxon>Endopterygota</taxon>
        <taxon>Diptera</taxon>
        <taxon>Nematocera</taxon>
        <taxon>Culicoidea</taxon>
        <taxon>Culicidae</taxon>
        <taxon>Anophelinae</taxon>
        <taxon>Anopheles</taxon>
    </lineage>
</organism>
<dbReference type="Pfam" id="PF09738">
    <property type="entry name" value="LRRFIP"/>
    <property type="match status" value="1"/>
</dbReference>
<keyword evidence="6" id="KW-1185">Reference proteome</keyword>
<dbReference type="RefSeq" id="XP_035790388.1">
    <property type="nucleotide sequence ID" value="XM_035934495.1"/>
</dbReference>
<evidence type="ECO:0000313" key="5">
    <source>
        <dbReference type="EnsemblMetazoa" id="AALB006358-PA"/>
    </source>
</evidence>
<dbReference type="Gene3D" id="1.20.5.4090">
    <property type="match status" value="1"/>
</dbReference>
<keyword evidence="2 3" id="KW-0175">Coiled coil</keyword>
<feature type="region of interest" description="Disordered" evidence="4">
    <location>
        <begin position="34"/>
        <end position="68"/>
    </location>
</feature>
<dbReference type="RefSeq" id="XP_035790379.1">
    <property type="nucleotide sequence ID" value="XM_035934486.1"/>
</dbReference>
<dbReference type="Proteomes" id="UP000069272">
    <property type="component" value="Chromosome X"/>
</dbReference>
<dbReference type="InterPro" id="IPR019139">
    <property type="entry name" value="LRRFIP1/2"/>
</dbReference>
<evidence type="ECO:0000256" key="3">
    <source>
        <dbReference type="SAM" id="Coils"/>
    </source>
</evidence>
<evidence type="ECO:0000256" key="1">
    <source>
        <dbReference type="ARBA" id="ARBA00008275"/>
    </source>
</evidence>
<dbReference type="EnsemblMetazoa" id="AALB006358-RA">
    <property type="protein sequence ID" value="AALB006358-PA"/>
    <property type="gene ID" value="AALB006358"/>
</dbReference>
<feature type="coiled-coil region" evidence="3">
    <location>
        <begin position="124"/>
        <end position="186"/>
    </location>
</feature>